<reference evidence="1" key="1">
    <citation type="submission" date="2020-11" db="EMBL/GenBank/DDBJ databases">
        <title>Sequencing the genomes of 1000 actinobacteria strains.</title>
        <authorList>
            <person name="Klenk H.-P."/>
        </authorList>
    </citation>
    <scope>NUCLEOTIDE SEQUENCE</scope>
    <source>
        <strain evidence="1">DSM 45356</strain>
    </source>
</reference>
<sequence length="129" mass="14068">MDALELRRAAEAGDLDAMLALADLIGEEDPEDPEARDWYERAAASGRPEAMYAYGVVLRCDGDEEEAEPWLRRAAATGHTDAMVEIGHLFDHLDEPDQAREWYQRAADAGNADGAANLAALTTLRTPSP</sequence>
<dbReference type="Gene3D" id="1.25.40.10">
    <property type="entry name" value="Tetratricopeptide repeat domain"/>
    <property type="match status" value="1"/>
</dbReference>
<evidence type="ECO:0000313" key="1">
    <source>
        <dbReference type="EMBL" id="MBG6136571.1"/>
    </source>
</evidence>
<dbReference type="InterPro" id="IPR050767">
    <property type="entry name" value="Sel1_AlgK"/>
</dbReference>
<dbReference type="PANTHER" id="PTHR11102">
    <property type="entry name" value="SEL-1-LIKE PROTEIN"/>
    <property type="match status" value="1"/>
</dbReference>
<dbReference type="Proteomes" id="UP000622552">
    <property type="component" value="Unassembled WGS sequence"/>
</dbReference>
<proteinExistence type="predicted"/>
<dbReference type="RefSeq" id="WP_197003530.1">
    <property type="nucleotide sequence ID" value="NZ_BONS01000016.1"/>
</dbReference>
<gene>
    <name evidence="1" type="ORF">IW245_002765</name>
</gene>
<accession>A0A8J7GF31</accession>
<dbReference type="InterPro" id="IPR006597">
    <property type="entry name" value="Sel1-like"/>
</dbReference>
<organism evidence="1 2">
    <name type="scientific">Longispora fulva</name>
    <dbReference type="NCBI Taxonomy" id="619741"/>
    <lineage>
        <taxon>Bacteria</taxon>
        <taxon>Bacillati</taxon>
        <taxon>Actinomycetota</taxon>
        <taxon>Actinomycetes</taxon>
        <taxon>Micromonosporales</taxon>
        <taxon>Micromonosporaceae</taxon>
        <taxon>Longispora</taxon>
    </lineage>
</organism>
<name>A0A8J7GF31_9ACTN</name>
<dbReference type="Pfam" id="PF08238">
    <property type="entry name" value="Sel1"/>
    <property type="match status" value="3"/>
</dbReference>
<dbReference type="PANTHER" id="PTHR11102:SF160">
    <property type="entry name" value="ERAD-ASSOCIATED E3 UBIQUITIN-PROTEIN LIGASE COMPONENT HRD3"/>
    <property type="match status" value="1"/>
</dbReference>
<dbReference type="AlphaFoldDB" id="A0A8J7GF31"/>
<dbReference type="InterPro" id="IPR011990">
    <property type="entry name" value="TPR-like_helical_dom_sf"/>
</dbReference>
<protein>
    <submittedName>
        <fullName evidence="1">TPR repeat protein</fullName>
    </submittedName>
</protein>
<evidence type="ECO:0000313" key="2">
    <source>
        <dbReference type="Proteomes" id="UP000622552"/>
    </source>
</evidence>
<dbReference type="SUPFAM" id="SSF81901">
    <property type="entry name" value="HCP-like"/>
    <property type="match status" value="1"/>
</dbReference>
<dbReference type="EMBL" id="JADOUF010000001">
    <property type="protein sequence ID" value="MBG6136571.1"/>
    <property type="molecule type" value="Genomic_DNA"/>
</dbReference>
<keyword evidence="2" id="KW-1185">Reference proteome</keyword>
<comment type="caution">
    <text evidence="1">The sequence shown here is derived from an EMBL/GenBank/DDBJ whole genome shotgun (WGS) entry which is preliminary data.</text>
</comment>
<dbReference type="SMART" id="SM00671">
    <property type="entry name" value="SEL1"/>
    <property type="match status" value="3"/>
</dbReference>